<dbReference type="PANTHER" id="PTHR37464:SF1">
    <property type="entry name" value="BLL2463 PROTEIN"/>
    <property type="match status" value="1"/>
</dbReference>
<dbReference type="Gene3D" id="3.40.50.880">
    <property type="match status" value="1"/>
</dbReference>
<comment type="caution">
    <text evidence="4">The sequence shown here is derived from an EMBL/GenBank/DDBJ whole genome shotgun (WGS) entry which is preliminary data.</text>
</comment>
<dbReference type="NCBIfam" id="TIGR02226">
    <property type="entry name" value="two_anch"/>
    <property type="match status" value="1"/>
</dbReference>
<dbReference type="Pfam" id="PF13709">
    <property type="entry name" value="DUF4159"/>
    <property type="match status" value="1"/>
</dbReference>
<organism evidence="4 5">
    <name type="scientific">Limoniibacter endophyticus</name>
    <dbReference type="NCBI Taxonomy" id="1565040"/>
    <lineage>
        <taxon>Bacteria</taxon>
        <taxon>Pseudomonadati</taxon>
        <taxon>Pseudomonadota</taxon>
        <taxon>Alphaproteobacteria</taxon>
        <taxon>Hyphomicrobiales</taxon>
        <taxon>Bartonellaceae</taxon>
        <taxon>Limoniibacter</taxon>
    </lineage>
</organism>
<evidence type="ECO:0000313" key="5">
    <source>
        <dbReference type="Proteomes" id="UP000641137"/>
    </source>
</evidence>
<name>A0A8J3GHC2_9HYPH</name>
<accession>A0A8J3GHC2</accession>
<keyword evidence="1" id="KW-0812">Transmembrane</keyword>
<gene>
    <name evidence="4" type="ORF">GCM10010136_08250</name>
</gene>
<proteinExistence type="predicted"/>
<keyword evidence="5" id="KW-1185">Reference proteome</keyword>
<dbReference type="InterPro" id="IPR025297">
    <property type="entry name" value="DUF4159"/>
</dbReference>
<keyword evidence="1" id="KW-1133">Transmembrane helix</keyword>
<dbReference type="SUPFAM" id="SSF52317">
    <property type="entry name" value="Class I glutamine amidotransferase-like"/>
    <property type="match status" value="1"/>
</dbReference>
<dbReference type="Gene3D" id="3.40.50.12140">
    <property type="entry name" value="Domain of unknown function DUF4159"/>
    <property type="match status" value="1"/>
</dbReference>
<evidence type="ECO:0000259" key="2">
    <source>
        <dbReference type="Pfam" id="PF07584"/>
    </source>
</evidence>
<reference evidence="4" key="2">
    <citation type="submission" date="2020-09" db="EMBL/GenBank/DDBJ databases">
        <authorList>
            <person name="Sun Q."/>
            <person name="Kim S."/>
        </authorList>
    </citation>
    <scope>NUCLEOTIDE SEQUENCE</scope>
    <source>
        <strain evidence="4">KCTC 42097</strain>
    </source>
</reference>
<feature type="domain" description="DUF4159" evidence="3">
    <location>
        <begin position="704"/>
        <end position="921"/>
    </location>
</feature>
<protein>
    <submittedName>
        <fullName evidence="4">RNA-binding protein</fullName>
    </submittedName>
</protein>
<dbReference type="EMBL" id="BMZO01000002">
    <property type="protein sequence ID" value="GHC65513.1"/>
    <property type="molecule type" value="Genomic_DNA"/>
</dbReference>
<reference evidence="4" key="1">
    <citation type="journal article" date="2014" name="Int. J. Syst. Evol. Microbiol.">
        <title>Complete genome sequence of Corynebacterium casei LMG S-19264T (=DSM 44701T), isolated from a smear-ripened cheese.</title>
        <authorList>
            <consortium name="US DOE Joint Genome Institute (JGI-PGF)"/>
            <person name="Walter F."/>
            <person name="Albersmeier A."/>
            <person name="Kalinowski J."/>
            <person name="Ruckert C."/>
        </authorList>
    </citation>
    <scope>NUCLEOTIDE SEQUENCE</scope>
    <source>
        <strain evidence="4">KCTC 42097</strain>
    </source>
</reference>
<dbReference type="AlphaFoldDB" id="A0A8J3GHC2"/>
<feature type="transmembrane region" description="Helical" evidence="1">
    <location>
        <begin position="627"/>
        <end position="648"/>
    </location>
</feature>
<evidence type="ECO:0000313" key="4">
    <source>
        <dbReference type="EMBL" id="GHC65513.1"/>
    </source>
</evidence>
<evidence type="ECO:0000259" key="3">
    <source>
        <dbReference type="Pfam" id="PF13709"/>
    </source>
</evidence>
<keyword evidence="1" id="KW-0472">Membrane</keyword>
<sequence length="941" mass="100999">MMSWLPLSFGAPALLAGLVALPVIWWLLRLTPPRPQTEVFPPLKILARLRKHEETPHQSPWWLTLLRMLMAAIVILALTNPVYNPRESAALEGGALALVIDNGWASAPDWDARIETANDLVGEARNADLPVYVSLTAEAENADVGPFTPTQAVERLNAAEPRPIPVDRPAAFERLTSALAQEASVNLAIIADDLAATDDEAAFSQLFSLDPARVIWASAGNSNPVGLINATNAASGFSVEAIRLGSAPRTVTLIASDTQGRPIAETQLSFGVGEERASASFDVPFELRNEFAQIAVEGANQAAAVRLQDENAQRRRVGLLSQTPNDAGQPLLSPLYYLREAMAPFADLIEPQNPDLNRAVPQLIERDPSIIIMADIGALPESAHAALSDWVEKGGMLVQFAGPRLAAADTDTDLLPVRLRRGERSLGGTLSWTEPQALAEFAPDSPFSSLAVSNEVTVTRQVLAEPTPDLSARSWARLADGTPLITGAKRGQGTLVLFHTTADARWSNLPISGTFVEMLQRLTQIARRSTGADASPASGTLAPYRLVSADGQLTAPGPDARPLAVGDGAVPVTRENPPGFYGTADGYVAHNLLDTSSRFARLNVPQAASSAERIQLGTERAMDLRPYLFAAALLLLALDTLIVLWLGGLRHRFARPVKTASILLLAGIAYGASGSEHSLAQAQPAHPVQEIDGATAIEAVTKTRLAYVRTGNAELDNTSRAGLYGLSRYLTAKTALEPGNPQEVDIATDELAFYPLLYWPIDPDADMPSDAAIARIDAYMKQGGSVLFDTRDQYSAGFDSNAVSPATQRLRDILANLSVPPLEPVPDDHVLTKAFYILRSFPGRYDGGPLWVEASVPQSQSSTRPVNTGDGVSPIMITANDFAGAWAMDESGQPLFPTVPADPMQRVYAYRVGINIVMYMLTGNYKSDQVHVPALLERLGQ</sequence>
<dbReference type="Proteomes" id="UP000641137">
    <property type="component" value="Unassembled WGS sequence"/>
</dbReference>
<dbReference type="Pfam" id="PF07584">
    <property type="entry name" value="BatA"/>
    <property type="match status" value="1"/>
</dbReference>
<dbReference type="InterPro" id="IPR029062">
    <property type="entry name" value="Class_I_gatase-like"/>
</dbReference>
<feature type="domain" description="Aerotolerance regulator N-terminal" evidence="2">
    <location>
        <begin position="7"/>
        <end position="81"/>
    </location>
</feature>
<dbReference type="InterPro" id="IPR024163">
    <property type="entry name" value="Aerotolerance_reg_N"/>
</dbReference>
<dbReference type="CDD" id="cd03143">
    <property type="entry name" value="A4_beta-galactosidase_middle_domain"/>
    <property type="match status" value="1"/>
</dbReference>
<dbReference type="InterPro" id="IPR011933">
    <property type="entry name" value="Double_TM_dom"/>
</dbReference>
<evidence type="ECO:0000256" key="1">
    <source>
        <dbReference type="SAM" id="Phobius"/>
    </source>
</evidence>
<dbReference type="PANTHER" id="PTHR37464">
    <property type="entry name" value="BLL2463 PROTEIN"/>
    <property type="match status" value="1"/>
</dbReference>